<dbReference type="Proteomes" id="UP000182025">
    <property type="component" value="Unassembled WGS sequence"/>
</dbReference>
<feature type="compositionally biased region" description="Basic and acidic residues" evidence="1">
    <location>
        <begin position="291"/>
        <end position="317"/>
    </location>
</feature>
<sequence length="363" mass="40512">MAMKPEHASADLALGMRYNTLVDCSDDIDPETLHSDFEEEEEEEDEDEDPDDEAGDDDRGDDIDPDLTETEGDPDDEPGDDDKDDADDPDAEDDPDLDADALAELAEGGKSKVVPHSRFHEVNESLKQERAERLRLEEENARLKGAAPKPEEQKPETPAAYDFDAAEDRYMTAVMEGDTDKAKVIRREIRAEELKIFEGKAGQDAKKAAEEELQKRDQSAETERLQKVLDDALAKYPFLNNDSDEANQDAIEDVIARRDHYLRQGMSPSKAVAAAVEKIAPRYAPAAEEQPGDKSKPVKEKPALGKDKIDRNVERQRSIPPVMPGVGERGKDVDYADLSEDEFDALPESEKRKARGDFVSERD</sequence>
<feature type="compositionally biased region" description="Basic and acidic residues" evidence="1">
    <location>
        <begin position="118"/>
        <end position="142"/>
    </location>
</feature>
<keyword evidence="3" id="KW-1185">Reference proteome</keyword>
<name>A0A1I5R3J9_9GAMM</name>
<accession>A0A1I5R3J9</accession>
<dbReference type="EMBL" id="FOXK01000003">
    <property type="protein sequence ID" value="SFP52636.1"/>
    <property type="molecule type" value="Genomic_DNA"/>
</dbReference>
<dbReference type="AlphaFoldDB" id="A0A1I5R3J9"/>
<dbReference type="OrthoDB" id="7033663at2"/>
<reference evidence="3" key="1">
    <citation type="submission" date="2016-10" db="EMBL/GenBank/DDBJ databases">
        <authorList>
            <person name="Varghese N."/>
            <person name="Submissions S."/>
        </authorList>
    </citation>
    <scope>NUCLEOTIDE SEQUENCE [LARGE SCALE GENOMIC DNA]</scope>
    <source>
        <strain evidence="3">JCM 15604</strain>
    </source>
</reference>
<dbReference type="RefSeq" id="WP_074914209.1">
    <property type="nucleotide sequence ID" value="NZ_FOXK01000003.1"/>
</dbReference>
<feature type="compositionally biased region" description="Basic and acidic residues" evidence="1">
    <location>
        <begin position="348"/>
        <end position="363"/>
    </location>
</feature>
<feature type="compositionally biased region" description="Acidic residues" evidence="1">
    <location>
        <begin position="335"/>
        <end position="347"/>
    </location>
</feature>
<feature type="region of interest" description="Disordered" evidence="1">
    <location>
        <begin position="283"/>
        <end position="363"/>
    </location>
</feature>
<feature type="region of interest" description="Disordered" evidence="1">
    <location>
        <begin position="24"/>
        <end position="158"/>
    </location>
</feature>
<feature type="compositionally biased region" description="Acidic residues" evidence="1">
    <location>
        <begin position="37"/>
        <end position="101"/>
    </location>
</feature>
<gene>
    <name evidence="2" type="ORF">SAMN05216177_103255</name>
</gene>
<evidence type="ECO:0000313" key="2">
    <source>
        <dbReference type="EMBL" id="SFP52636.1"/>
    </source>
</evidence>
<evidence type="ECO:0000256" key="1">
    <source>
        <dbReference type="SAM" id="MobiDB-lite"/>
    </source>
</evidence>
<evidence type="ECO:0000313" key="3">
    <source>
        <dbReference type="Proteomes" id="UP000182025"/>
    </source>
</evidence>
<protein>
    <submittedName>
        <fullName evidence="2">Uncharacterized protein</fullName>
    </submittedName>
</protein>
<proteinExistence type="predicted"/>
<feature type="region of interest" description="Disordered" evidence="1">
    <location>
        <begin position="200"/>
        <end position="223"/>
    </location>
</feature>
<organism evidence="2 3">
    <name type="scientific">Ectopseudomonas toyotomiensis</name>
    <dbReference type="NCBI Taxonomy" id="554344"/>
    <lineage>
        <taxon>Bacteria</taxon>
        <taxon>Pseudomonadati</taxon>
        <taxon>Pseudomonadota</taxon>
        <taxon>Gammaproteobacteria</taxon>
        <taxon>Pseudomonadales</taxon>
        <taxon>Pseudomonadaceae</taxon>
        <taxon>Ectopseudomonas</taxon>
    </lineage>
</organism>